<dbReference type="Proteomes" id="UP001620626">
    <property type="component" value="Unassembled WGS sequence"/>
</dbReference>
<keyword evidence="5 7" id="KW-0482">Metalloprotease</keyword>
<dbReference type="InterPro" id="IPR000742">
    <property type="entry name" value="EGF"/>
</dbReference>
<reference evidence="10 12" key="1">
    <citation type="submission" date="2024-10" db="EMBL/GenBank/DDBJ databases">
        <authorList>
            <person name="Kim D."/>
        </authorList>
    </citation>
    <scope>NUCLEOTIDE SEQUENCE [LARGE SCALE GENOMIC DNA]</scope>
    <source>
        <strain evidence="10">BH-2024</strain>
    </source>
</reference>
<name>A0ABD2JNT1_9BILA</name>
<dbReference type="PROSITE" id="PS00022">
    <property type="entry name" value="EGF_1"/>
    <property type="match status" value="1"/>
</dbReference>
<gene>
    <name evidence="11" type="ORF">niasHT_012196</name>
    <name evidence="10" type="ORF">niasHT_026755</name>
</gene>
<dbReference type="InterPro" id="IPR006026">
    <property type="entry name" value="Peptidase_Metallo"/>
</dbReference>
<evidence type="ECO:0000256" key="5">
    <source>
        <dbReference type="ARBA" id="ARBA00023049"/>
    </source>
</evidence>
<dbReference type="PROSITE" id="PS51864">
    <property type="entry name" value="ASTACIN"/>
    <property type="match status" value="1"/>
</dbReference>
<sequence>MKSFSLLTVFLSLVINCSSPPIRPLSSVGGIWKTCNGKNGTILLENGCTKLLICYQSEMATNRKIGKRIGVGKGTIGKLKFVECAEEIAEDQWHDVEPLGNELQEALSSAAFFDDFMPFVLAFEFGAKFCAKNADTAKLCKEKCLTKAPFVVGPTKSHGKTTTTSIPTITERQTFAFAEFVSHFGTNCSKIVFPVEVAKFILNITAVPYRIACNEYEQEYEIGQFPTDYVENANQIFFNACMAVPTTKCAKHTELSACYKSIKTVEPNDNAIAKLCQDHLGEANVAGFAVQICIHRDEKEQKLIFETFLNLSTTDEVIKITRSFTISIEQIMETKKTLPIFFLEFGTDQQKSSIREQANGKVISGALNENANGIGTVLNDIKAEKFNENLAKMIHLVPPFADRMKAFFQIPMPQFFKLISAQTNLKPYENDPKKVSAFCLPKWVDIPPPAIPYQNATETLVCYGDLFCNKEMLQKDYDRVRQRCGLKPENLISRRKRQFGPSRGAELGKWTSFPIVISFMENALPEKYLAWKEAIKVGTNMIMQHTCVQFKIVNVDEKSKYSEGILIRNVVSPKLHRHFKNCLLGLSKVGKDGGWQELMLAMEHNCYLKPNMSGVACHELLHALGNVHEQSRSDARNFVIFRDKNEQSLIYHDTENFGFDYDFGSVLHDGGAYDERNDQYDRITLPRFYQQTIGQHERISFKDAAIINQIYCKDSCKGHEDKCQNGGYLNPNDCTKCHCPDGYGGQNCAALEENENCSILSNESMELKSDQTAKVLKPMIGCTSADKECRCHWRITANFYLKMNN</sequence>
<keyword evidence="6" id="KW-1015">Disulfide bond</keyword>
<evidence type="ECO:0000256" key="8">
    <source>
        <dbReference type="RuleBase" id="RU361183"/>
    </source>
</evidence>
<dbReference type="GO" id="GO:0006508">
    <property type="term" value="P:proteolysis"/>
    <property type="evidence" value="ECO:0007669"/>
    <property type="project" value="UniProtKB-KW"/>
</dbReference>
<feature type="chain" id="PRO_5044523766" description="Metalloendopeptidase" evidence="8">
    <location>
        <begin position="20"/>
        <end position="805"/>
    </location>
</feature>
<dbReference type="GO" id="GO:0004222">
    <property type="term" value="F:metalloendopeptidase activity"/>
    <property type="evidence" value="ECO:0007669"/>
    <property type="project" value="UniProtKB-UniRule"/>
</dbReference>
<evidence type="ECO:0000313" key="11">
    <source>
        <dbReference type="EMBL" id="KAL3106457.1"/>
    </source>
</evidence>
<evidence type="ECO:0000313" key="10">
    <source>
        <dbReference type="EMBL" id="KAL3092230.1"/>
    </source>
</evidence>
<feature type="domain" description="Peptidase M12A" evidence="9">
    <location>
        <begin position="490"/>
        <end position="713"/>
    </location>
</feature>
<feature type="binding site" evidence="7">
    <location>
        <position position="622"/>
    </location>
    <ligand>
        <name>Zn(2+)</name>
        <dbReference type="ChEBI" id="CHEBI:29105"/>
        <note>catalytic</note>
    </ligand>
</feature>
<feature type="binding site" evidence="7">
    <location>
        <position position="618"/>
    </location>
    <ligand>
        <name>Zn(2+)</name>
        <dbReference type="ChEBI" id="CHEBI:29105"/>
        <note>catalytic</note>
    </ligand>
</feature>
<dbReference type="EC" id="3.4.24.-" evidence="8"/>
<dbReference type="InterPro" id="IPR001506">
    <property type="entry name" value="Peptidase_M12A"/>
</dbReference>
<organism evidence="10 12">
    <name type="scientific">Heterodera trifolii</name>
    <dbReference type="NCBI Taxonomy" id="157864"/>
    <lineage>
        <taxon>Eukaryota</taxon>
        <taxon>Metazoa</taxon>
        <taxon>Ecdysozoa</taxon>
        <taxon>Nematoda</taxon>
        <taxon>Chromadorea</taxon>
        <taxon>Rhabditida</taxon>
        <taxon>Tylenchina</taxon>
        <taxon>Tylenchomorpha</taxon>
        <taxon>Tylenchoidea</taxon>
        <taxon>Heteroderidae</taxon>
        <taxon>Heteroderinae</taxon>
        <taxon>Heterodera</taxon>
    </lineage>
</organism>
<dbReference type="PANTHER" id="PTHR10127:SF780">
    <property type="entry name" value="METALLOENDOPEPTIDASE"/>
    <property type="match status" value="1"/>
</dbReference>
<comment type="caution">
    <text evidence="7">Lacks conserved residue(s) required for the propagation of feature annotation.</text>
</comment>
<keyword evidence="3 7" id="KW-0378">Hydrolase</keyword>
<protein>
    <recommendedName>
        <fullName evidence="8">Metalloendopeptidase</fullName>
        <ecNumber evidence="8">3.4.24.-</ecNumber>
    </recommendedName>
</protein>
<evidence type="ECO:0000256" key="1">
    <source>
        <dbReference type="ARBA" id="ARBA00022670"/>
    </source>
</evidence>
<evidence type="ECO:0000256" key="2">
    <source>
        <dbReference type="ARBA" id="ARBA00022723"/>
    </source>
</evidence>
<evidence type="ECO:0000256" key="6">
    <source>
        <dbReference type="ARBA" id="ARBA00023157"/>
    </source>
</evidence>
<dbReference type="SMART" id="SM00235">
    <property type="entry name" value="ZnMc"/>
    <property type="match status" value="1"/>
</dbReference>
<dbReference type="Gene3D" id="3.40.390.10">
    <property type="entry name" value="Collagenase (Catalytic Domain)"/>
    <property type="match status" value="1"/>
</dbReference>
<keyword evidence="12" id="KW-1185">Reference proteome</keyword>
<dbReference type="InterPro" id="IPR024079">
    <property type="entry name" value="MetalloPept_cat_dom_sf"/>
</dbReference>
<accession>A0ABD2JNT1</accession>
<dbReference type="AlphaFoldDB" id="A0ABD2JNT1"/>
<dbReference type="GO" id="GO:0008270">
    <property type="term" value="F:zinc ion binding"/>
    <property type="evidence" value="ECO:0007669"/>
    <property type="project" value="UniProtKB-UniRule"/>
</dbReference>
<dbReference type="PROSITE" id="PS01186">
    <property type="entry name" value="EGF_2"/>
    <property type="match status" value="1"/>
</dbReference>
<evidence type="ECO:0000259" key="9">
    <source>
        <dbReference type="PROSITE" id="PS51864"/>
    </source>
</evidence>
<comment type="caution">
    <text evidence="10">The sequence shown here is derived from an EMBL/GenBank/DDBJ whole genome shotgun (WGS) entry which is preliminary data.</text>
</comment>
<feature type="signal peptide" evidence="8">
    <location>
        <begin position="1"/>
        <end position="19"/>
    </location>
</feature>
<comment type="cofactor">
    <cofactor evidence="7 8">
        <name>Zn(2+)</name>
        <dbReference type="ChEBI" id="CHEBI:29105"/>
    </cofactor>
    <text evidence="7 8">Binds 1 zinc ion per subunit.</text>
</comment>
<evidence type="ECO:0000256" key="7">
    <source>
        <dbReference type="PROSITE-ProRule" id="PRU01211"/>
    </source>
</evidence>
<dbReference type="EMBL" id="JBICBT010000926">
    <property type="protein sequence ID" value="KAL3092230.1"/>
    <property type="molecule type" value="Genomic_DNA"/>
</dbReference>
<evidence type="ECO:0000313" key="12">
    <source>
        <dbReference type="Proteomes" id="UP001620626"/>
    </source>
</evidence>
<feature type="active site" evidence="7">
    <location>
        <position position="619"/>
    </location>
</feature>
<dbReference type="EMBL" id="JBICBT010000650">
    <property type="protein sequence ID" value="KAL3106457.1"/>
    <property type="molecule type" value="Genomic_DNA"/>
</dbReference>
<dbReference type="PANTHER" id="PTHR10127">
    <property type="entry name" value="DISCOIDIN, CUB, EGF, LAMININ , AND ZINC METALLOPROTEASE DOMAIN CONTAINING"/>
    <property type="match status" value="1"/>
</dbReference>
<keyword evidence="1 7" id="KW-0645">Protease</keyword>
<proteinExistence type="predicted"/>
<keyword evidence="2 7" id="KW-0479">Metal-binding</keyword>
<dbReference type="PRINTS" id="PR00480">
    <property type="entry name" value="ASTACIN"/>
</dbReference>
<dbReference type="Pfam" id="PF01400">
    <property type="entry name" value="Astacin"/>
    <property type="match status" value="1"/>
</dbReference>
<dbReference type="SUPFAM" id="SSF55486">
    <property type="entry name" value="Metalloproteases ('zincins'), catalytic domain"/>
    <property type="match status" value="1"/>
</dbReference>
<feature type="binding site" evidence="7">
    <location>
        <position position="628"/>
    </location>
    <ligand>
        <name>Zn(2+)</name>
        <dbReference type="ChEBI" id="CHEBI:29105"/>
        <note>catalytic</note>
    </ligand>
</feature>
<evidence type="ECO:0000256" key="4">
    <source>
        <dbReference type="ARBA" id="ARBA00022833"/>
    </source>
</evidence>
<evidence type="ECO:0000256" key="3">
    <source>
        <dbReference type="ARBA" id="ARBA00022801"/>
    </source>
</evidence>
<keyword evidence="4 7" id="KW-0862">Zinc</keyword>
<keyword evidence="8" id="KW-0732">Signal</keyword>